<proteinExistence type="predicted"/>
<feature type="transmembrane region" description="Helical" evidence="1">
    <location>
        <begin position="27"/>
        <end position="50"/>
    </location>
</feature>
<organism evidence="2 3">
    <name type="scientific">Sphingobium olei</name>
    <dbReference type="NCBI Taxonomy" id="420955"/>
    <lineage>
        <taxon>Bacteria</taxon>
        <taxon>Pseudomonadati</taxon>
        <taxon>Pseudomonadota</taxon>
        <taxon>Alphaproteobacteria</taxon>
        <taxon>Sphingomonadales</taxon>
        <taxon>Sphingomonadaceae</taxon>
        <taxon>Sphingobium</taxon>
    </lineage>
</organism>
<keyword evidence="1" id="KW-0812">Transmembrane</keyword>
<accession>A0ABW3P3E2</accession>
<gene>
    <name evidence="2" type="ORF">ACFQ24_16600</name>
</gene>
<protein>
    <submittedName>
        <fullName evidence="2">Uncharacterized protein</fullName>
    </submittedName>
</protein>
<comment type="caution">
    <text evidence="2">The sequence shown here is derived from an EMBL/GenBank/DDBJ whole genome shotgun (WGS) entry which is preliminary data.</text>
</comment>
<sequence length="51" mass="5304">MAVLGQAVSAQGDYDHRYEDVSGVMRALPLALVFSAGLWAASAACLFGFIG</sequence>
<name>A0ABW3P3E2_9SPHN</name>
<keyword evidence="1" id="KW-0472">Membrane</keyword>
<dbReference type="RefSeq" id="WP_380913218.1">
    <property type="nucleotide sequence ID" value="NZ_JBHTLS010000132.1"/>
</dbReference>
<dbReference type="EMBL" id="JBHTLS010000132">
    <property type="protein sequence ID" value="MFD1106484.1"/>
    <property type="molecule type" value="Genomic_DNA"/>
</dbReference>
<keyword evidence="1" id="KW-1133">Transmembrane helix</keyword>
<reference evidence="3" key="1">
    <citation type="journal article" date="2019" name="Int. J. Syst. Evol. Microbiol.">
        <title>The Global Catalogue of Microorganisms (GCM) 10K type strain sequencing project: providing services to taxonomists for standard genome sequencing and annotation.</title>
        <authorList>
            <consortium name="The Broad Institute Genomics Platform"/>
            <consortium name="The Broad Institute Genome Sequencing Center for Infectious Disease"/>
            <person name="Wu L."/>
            <person name="Ma J."/>
        </authorList>
    </citation>
    <scope>NUCLEOTIDE SEQUENCE [LARGE SCALE GENOMIC DNA]</scope>
    <source>
        <strain evidence="3">CCUG 54329</strain>
    </source>
</reference>
<evidence type="ECO:0000313" key="2">
    <source>
        <dbReference type="EMBL" id="MFD1106484.1"/>
    </source>
</evidence>
<evidence type="ECO:0000256" key="1">
    <source>
        <dbReference type="SAM" id="Phobius"/>
    </source>
</evidence>
<evidence type="ECO:0000313" key="3">
    <source>
        <dbReference type="Proteomes" id="UP001597203"/>
    </source>
</evidence>
<keyword evidence="3" id="KW-1185">Reference proteome</keyword>
<dbReference type="Proteomes" id="UP001597203">
    <property type="component" value="Unassembled WGS sequence"/>
</dbReference>